<dbReference type="RefSeq" id="XP_030748964.1">
    <property type="nucleotide sequence ID" value="XM_030893104.1"/>
</dbReference>
<accession>A0A6J2XDV1</accession>
<dbReference type="AlphaFoldDB" id="A0A6J2XDV1"/>
<dbReference type="Proteomes" id="UP000504635">
    <property type="component" value="Unplaced"/>
</dbReference>
<organism evidence="2 3">
    <name type="scientific">Sitophilus oryzae</name>
    <name type="common">Rice weevil</name>
    <name type="synonym">Curculio oryzae</name>
    <dbReference type="NCBI Taxonomy" id="7048"/>
    <lineage>
        <taxon>Eukaryota</taxon>
        <taxon>Metazoa</taxon>
        <taxon>Ecdysozoa</taxon>
        <taxon>Arthropoda</taxon>
        <taxon>Hexapoda</taxon>
        <taxon>Insecta</taxon>
        <taxon>Pterygota</taxon>
        <taxon>Neoptera</taxon>
        <taxon>Endopterygota</taxon>
        <taxon>Coleoptera</taxon>
        <taxon>Polyphaga</taxon>
        <taxon>Cucujiformia</taxon>
        <taxon>Curculionidae</taxon>
        <taxon>Dryophthorinae</taxon>
        <taxon>Sitophilus</taxon>
    </lineage>
</organism>
<sequence>MSKSERVAMGQDWATNIAKEAGLRAKWFKVNEKRLNEIANSVPSRVVPDEIKEEMKQNRIRGFQDLKKYPRIKTEEQVPEFTGNLQEIMKPVDPAVKKLIYTGSNKDGRLNYLHKRIKLLPEDRFYFPEVSSFEYGWKMWNYVKTIKKTGFGRQQVIQDTFYRRRGVERDPEWYKEPAHIRPTFCNSCI</sequence>
<keyword evidence="2" id="KW-1185">Reference proteome</keyword>
<dbReference type="Pfam" id="PF22589">
    <property type="entry name" value="SPMIP1"/>
    <property type="match status" value="1"/>
</dbReference>
<dbReference type="InParanoid" id="A0A6J2XDV1"/>
<dbReference type="OrthoDB" id="410807at2759"/>
<proteinExistence type="predicted"/>
<dbReference type="GeneID" id="115877035"/>
<evidence type="ECO:0000313" key="3">
    <source>
        <dbReference type="RefSeq" id="XP_030748964.1"/>
    </source>
</evidence>
<evidence type="ECO:0000313" key="2">
    <source>
        <dbReference type="Proteomes" id="UP000504635"/>
    </source>
</evidence>
<evidence type="ECO:0000259" key="1">
    <source>
        <dbReference type="Pfam" id="PF22589"/>
    </source>
</evidence>
<name>A0A6J2XDV1_SITOR</name>
<dbReference type="InterPro" id="IPR054323">
    <property type="entry name" value="SPMIP1_C"/>
</dbReference>
<dbReference type="PANTHER" id="PTHR35826:SF1">
    <property type="entry name" value="PROTEIN ATP6V1FNB-LIKE"/>
    <property type="match status" value="1"/>
</dbReference>
<reference evidence="3" key="1">
    <citation type="submission" date="2025-08" db="UniProtKB">
        <authorList>
            <consortium name="RefSeq"/>
        </authorList>
    </citation>
    <scope>IDENTIFICATION</scope>
    <source>
        <tissue evidence="3">Gonads</tissue>
    </source>
</reference>
<feature type="domain" description="Sperm microtubule inner protein 1 C-terminal" evidence="1">
    <location>
        <begin position="55"/>
        <end position="171"/>
    </location>
</feature>
<dbReference type="PANTHER" id="PTHR35826">
    <property type="entry name" value="PROTEIN ATP6V1FNB-LIKE"/>
    <property type="match status" value="1"/>
</dbReference>
<protein>
    <submittedName>
        <fullName evidence="3">Protein ATP6V1FNB-like</fullName>
    </submittedName>
</protein>
<gene>
    <name evidence="3" type="primary">LOC115877035</name>
</gene>
<dbReference type="KEGG" id="soy:115877035"/>